<proteinExistence type="predicted"/>
<organism evidence="1 2">
    <name type="scientific">Bagarius yarrelli</name>
    <name type="common">Goonch</name>
    <name type="synonym">Bagrus yarrelli</name>
    <dbReference type="NCBI Taxonomy" id="175774"/>
    <lineage>
        <taxon>Eukaryota</taxon>
        <taxon>Metazoa</taxon>
        <taxon>Chordata</taxon>
        <taxon>Craniata</taxon>
        <taxon>Vertebrata</taxon>
        <taxon>Euteleostomi</taxon>
        <taxon>Actinopterygii</taxon>
        <taxon>Neopterygii</taxon>
        <taxon>Teleostei</taxon>
        <taxon>Ostariophysi</taxon>
        <taxon>Siluriformes</taxon>
        <taxon>Sisoridae</taxon>
        <taxon>Sisorinae</taxon>
        <taxon>Bagarius</taxon>
    </lineage>
</organism>
<gene>
    <name evidence="1" type="ORF">Baya_4692</name>
</gene>
<accession>A0A556TTA4</accession>
<dbReference type="Proteomes" id="UP000319801">
    <property type="component" value="Unassembled WGS sequence"/>
</dbReference>
<name>A0A556TTA4_BAGYA</name>
<reference evidence="1 2" key="1">
    <citation type="journal article" date="2019" name="Genome Biol. Evol.">
        <title>Whole-Genome Sequencing of the Giant Devil Catfish, Bagarius yarrelli.</title>
        <authorList>
            <person name="Jiang W."/>
            <person name="Lv Y."/>
            <person name="Cheng L."/>
            <person name="Yang K."/>
            <person name="Chao B."/>
            <person name="Wang X."/>
            <person name="Li Y."/>
            <person name="Pan X."/>
            <person name="You X."/>
            <person name="Zhang Y."/>
            <person name="Yang J."/>
            <person name="Li J."/>
            <person name="Zhang X."/>
            <person name="Liu S."/>
            <person name="Sun C."/>
            <person name="Yang J."/>
            <person name="Shi Q."/>
        </authorList>
    </citation>
    <scope>NUCLEOTIDE SEQUENCE [LARGE SCALE GENOMIC DNA]</scope>
    <source>
        <strain evidence="1">JWS20170419001</strain>
        <tissue evidence="1">Muscle</tissue>
    </source>
</reference>
<evidence type="ECO:0000313" key="1">
    <source>
        <dbReference type="EMBL" id="TSK62564.1"/>
    </source>
</evidence>
<evidence type="ECO:0000313" key="2">
    <source>
        <dbReference type="Proteomes" id="UP000319801"/>
    </source>
</evidence>
<dbReference type="AlphaFoldDB" id="A0A556TTA4"/>
<comment type="caution">
    <text evidence="1">The sequence shown here is derived from an EMBL/GenBank/DDBJ whole genome shotgun (WGS) entry which is preliminary data.</text>
</comment>
<keyword evidence="2" id="KW-1185">Reference proteome</keyword>
<dbReference type="EMBL" id="VCAZ01000017">
    <property type="protein sequence ID" value="TSK62564.1"/>
    <property type="molecule type" value="Genomic_DNA"/>
</dbReference>
<sequence>MFVTFSKAFWNAVGAPGGIMEITGFMYVYHLSLCDKWENDAVKVRFGKNARSEWRSASVISTPGDHVNAFTCTCFTLSHAYNT</sequence>
<protein>
    <submittedName>
        <fullName evidence="1">Uncharacterized protein</fullName>
    </submittedName>
</protein>